<dbReference type="SUPFAM" id="SSF53271">
    <property type="entry name" value="PRTase-like"/>
    <property type="match status" value="1"/>
</dbReference>
<dbReference type="AlphaFoldDB" id="A0A1L9AXZ2"/>
<dbReference type="InterPro" id="IPR000836">
    <property type="entry name" value="PRTase_dom"/>
</dbReference>
<dbReference type="Gene3D" id="3.30.1310.20">
    <property type="entry name" value="PRTase-like"/>
    <property type="match status" value="1"/>
</dbReference>
<keyword evidence="4" id="KW-1185">Reference proteome</keyword>
<gene>
    <name evidence="3" type="ORF">BON30_40480</name>
</gene>
<sequence length="231" mass="24867">MRFRNRTDAGQRLAALLTGYRAESPLVLGLPRGGVPVAYEVARALGAPLDVWVVRKVGAPGHAELGLGAVAEGGGLFLDREMMRSLGYSESEVSRVAERETNEVTARVARFRGSRPAPRLEGRTVILVDDGVATGGTMRAAIGALRERRPGKIVLAVPVGAVESLDSLRAEVDDLVCVHPAAFMMAVGEFYDNFRQTSDEEVRELLARARGERPETGGPETALDSGDTWWV</sequence>
<feature type="region of interest" description="Disordered" evidence="1">
    <location>
        <begin position="209"/>
        <end position="231"/>
    </location>
</feature>
<comment type="caution">
    <text evidence="3">The sequence shown here is derived from an EMBL/GenBank/DDBJ whole genome shotgun (WGS) entry which is preliminary data.</text>
</comment>
<evidence type="ECO:0000256" key="1">
    <source>
        <dbReference type="SAM" id="MobiDB-lite"/>
    </source>
</evidence>
<dbReference type="GO" id="GO:0016757">
    <property type="term" value="F:glycosyltransferase activity"/>
    <property type="evidence" value="ECO:0007669"/>
    <property type="project" value="UniProtKB-KW"/>
</dbReference>
<dbReference type="Proteomes" id="UP000182229">
    <property type="component" value="Unassembled WGS sequence"/>
</dbReference>
<accession>A0A1L9AXZ2</accession>
<dbReference type="STRING" id="83449.BON30_40480"/>
<evidence type="ECO:0000313" key="3">
    <source>
        <dbReference type="EMBL" id="OJH34874.1"/>
    </source>
</evidence>
<dbReference type="Gene3D" id="3.40.50.2020">
    <property type="match status" value="1"/>
</dbReference>
<feature type="domain" description="Phosphoribosyltransferase" evidence="2">
    <location>
        <begin position="13"/>
        <end position="170"/>
    </location>
</feature>
<reference evidence="4" key="1">
    <citation type="submission" date="2016-11" db="EMBL/GenBank/DDBJ databases">
        <authorList>
            <person name="Shukria A."/>
            <person name="Stevens D.C."/>
        </authorList>
    </citation>
    <scope>NUCLEOTIDE SEQUENCE [LARGE SCALE GENOMIC DNA]</scope>
    <source>
        <strain evidence="4">Cbfe23</strain>
    </source>
</reference>
<reference evidence="3 4" key="2">
    <citation type="submission" date="2016-12" db="EMBL/GenBank/DDBJ databases">
        <title>Draft Genome Sequence of Cystobacter ferrugineus Strain Cbfe23.</title>
        <authorList>
            <person name="Akbar S."/>
            <person name="Dowd S.E."/>
            <person name="Stevens D.C."/>
        </authorList>
    </citation>
    <scope>NUCLEOTIDE SEQUENCE [LARGE SCALE GENOMIC DNA]</scope>
    <source>
        <strain evidence="3 4">Cbfe23</strain>
    </source>
</reference>
<organism evidence="3 4">
    <name type="scientific">Cystobacter ferrugineus</name>
    <dbReference type="NCBI Taxonomy" id="83449"/>
    <lineage>
        <taxon>Bacteria</taxon>
        <taxon>Pseudomonadati</taxon>
        <taxon>Myxococcota</taxon>
        <taxon>Myxococcia</taxon>
        <taxon>Myxococcales</taxon>
        <taxon>Cystobacterineae</taxon>
        <taxon>Archangiaceae</taxon>
        <taxon>Cystobacter</taxon>
    </lineage>
</organism>
<evidence type="ECO:0000259" key="2">
    <source>
        <dbReference type="Pfam" id="PF00156"/>
    </source>
</evidence>
<keyword evidence="3" id="KW-0328">Glycosyltransferase</keyword>
<name>A0A1L9AXZ2_9BACT</name>
<protein>
    <submittedName>
        <fullName evidence="3">Phosphoribosyltransferase</fullName>
    </submittedName>
</protein>
<dbReference type="InterPro" id="IPR029057">
    <property type="entry name" value="PRTase-like"/>
</dbReference>
<dbReference type="EMBL" id="MPIN01000016">
    <property type="protein sequence ID" value="OJH34874.1"/>
    <property type="molecule type" value="Genomic_DNA"/>
</dbReference>
<dbReference type="CDD" id="cd06223">
    <property type="entry name" value="PRTases_typeI"/>
    <property type="match status" value="1"/>
</dbReference>
<evidence type="ECO:0000313" key="4">
    <source>
        <dbReference type="Proteomes" id="UP000182229"/>
    </source>
</evidence>
<dbReference type="RefSeq" id="WP_071903930.1">
    <property type="nucleotide sequence ID" value="NZ_MPIN01000016.1"/>
</dbReference>
<dbReference type="Pfam" id="PF00156">
    <property type="entry name" value="Pribosyltran"/>
    <property type="match status" value="1"/>
</dbReference>
<keyword evidence="3" id="KW-0808">Transferase</keyword>
<proteinExistence type="predicted"/>